<protein>
    <recommendedName>
        <fullName evidence="1">Formiminotransferase N-terminal subdomain domain-containing protein</fullName>
    </recommendedName>
</protein>
<proteinExistence type="predicted"/>
<feature type="domain" description="Formiminotransferase N-terminal subdomain" evidence="1">
    <location>
        <begin position="10"/>
        <end position="133"/>
    </location>
</feature>
<dbReference type="PANTHER" id="PTHR12234:SF1">
    <property type="entry name" value="FORMIMINOTRANSFERASE N-TERMINAL SUBDOMAIN-CONTAINING PROTEIN"/>
    <property type="match status" value="1"/>
</dbReference>
<dbReference type="AlphaFoldDB" id="M7ANN0"/>
<evidence type="ECO:0000313" key="2">
    <source>
        <dbReference type="EMBL" id="EMP24350.1"/>
    </source>
</evidence>
<dbReference type="Proteomes" id="UP000031443">
    <property type="component" value="Unassembled WGS sequence"/>
</dbReference>
<dbReference type="GO" id="GO:0016740">
    <property type="term" value="F:transferase activity"/>
    <property type="evidence" value="ECO:0007669"/>
    <property type="project" value="InterPro"/>
</dbReference>
<dbReference type="eggNOG" id="ENOG502QS19">
    <property type="taxonomic scope" value="Eukaryota"/>
</dbReference>
<sequence>MNGPPHTHQGQDRNILKPQYSIYFFDYDYHRSVIIIAATIDMLVIAACTEALQPTDMAIQEGIHPCLGAVDLVPIYPLLNVGLEECGKVAQNKIKLFVHFWGEKCTLSAFDFIENDSVWILFKKSYDIAGASPYVMSCNVTVDTQDVATGKDTARAIRGSSTWGLKGVQTMAFPHSGKIEIACNVESFEDQDNTMTLGAAHGQPLIFKIVRRCVLFQAQAFTKHTNIIHSLSRLKGISSRDREVFVPFFFKALVRPHLEYCGQFWSPIFKKDEFKLEQVQRRATRMIQGWKIYFERRLKDLALFSPVVLNRGCAYPWGYAEVFQVVHQLI</sequence>
<dbReference type="InterPro" id="IPR012886">
    <property type="entry name" value="Formiminotransferase_N"/>
</dbReference>
<accession>M7ANN0</accession>
<dbReference type="InterPro" id="IPR022384">
    <property type="entry name" value="FormiminoTrfase_cat_dom_sf"/>
</dbReference>
<dbReference type="STRING" id="8469.M7ANN0"/>
<dbReference type="SMART" id="SM01222">
    <property type="entry name" value="FTCD_N"/>
    <property type="match status" value="1"/>
</dbReference>
<reference evidence="3" key="1">
    <citation type="journal article" date="2013" name="Nat. Genet.">
        <title>The draft genomes of soft-shell turtle and green sea turtle yield insights into the development and evolution of the turtle-specific body plan.</title>
        <authorList>
            <person name="Wang Z."/>
            <person name="Pascual-Anaya J."/>
            <person name="Zadissa A."/>
            <person name="Li W."/>
            <person name="Niimura Y."/>
            <person name="Huang Z."/>
            <person name="Li C."/>
            <person name="White S."/>
            <person name="Xiong Z."/>
            <person name="Fang D."/>
            <person name="Wang B."/>
            <person name="Ming Y."/>
            <person name="Chen Y."/>
            <person name="Zheng Y."/>
            <person name="Kuraku S."/>
            <person name="Pignatelli M."/>
            <person name="Herrero J."/>
            <person name="Beal K."/>
            <person name="Nozawa M."/>
            <person name="Li Q."/>
            <person name="Wang J."/>
            <person name="Zhang H."/>
            <person name="Yu L."/>
            <person name="Shigenobu S."/>
            <person name="Wang J."/>
            <person name="Liu J."/>
            <person name="Flicek P."/>
            <person name="Searle S."/>
            <person name="Wang J."/>
            <person name="Kuratani S."/>
            <person name="Yin Y."/>
            <person name="Aken B."/>
            <person name="Zhang G."/>
            <person name="Irie N."/>
        </authorList>
    </citation>
    <scope>NUCLEOTIDE SEQUENCE [LARGE SCALE GENOMIC DNA]</scope>
</reference>
<dbReference type="InterPro" id="IPR037064">
    <property type="entry name" value="Formiminotransferase_N_sf"/>
</dbReference>
<evidence type="ECO:0000259" key="1">
    <source>
        <dbReference type="SMART" id="SM01222"/>
    </source>
</evidence>
<dbReference type="InterPro" id="IPR051623">
    <property type="entry name" value="FTCD"/>
</dbReference>
<dbReference type="SUPFAM" id="SSF55116">
    <property type="entry name" value="Formiminotransferase domain of formiminotransferase-cyclodeaminase"/>
    <property type="match status" value="1"/>
</dbReference>
<name>M7ANN0_CHEMY</name>
<dbReference type="PANTHER" id="PTHR12234">
    <property type="entry name" value="FORMIMINOTRANSFERASE-CYCLODEAMINASE"/>
    <property type="match status" value="1"/>
</dbReference>
<gene>
    <name evidence="2" type="ORF">UY3_18588</name>
</gene>
<dbReference type="EMBL" id="KB601989">
    <property type="protein sequence ID" value="EMP24350.1"/>
    <property type="molecule type" value="Genomic_DNA"/>
</dbReference>
<organism evidence="2 3">
    <name type="scientific">Chelonia mydas</name>
    <name type="common">Green sea-turtle</name>
    <name type="synonym">Chelonia agassizi</name>
    <dbReference type="NCBI Taxonomy" id="8469"/>
    <lineage>
        <taxon>Eukaryota</taxon>
        <taxon>Metazoa</taxon>
        <taxon>Chordata</taxon>
        <taxon>Craniata</taxon>
        <taxon>Vertebrata</taxon>
        <taxon>Euteleostomi</taxon>
        <taxon>Archelosauria</taxon>
        <taxon>Testudinata</taxon>
        <taxon>Testudines</taxon>
        <taxon>Cryptodira</taxon>
        <taxon>Durocryptodira</taxon>
        <taxon>Americhelydia</taxon>
        <taxon>Chelonioidea</taxon>
        <taxon>Cheloniidae</taxon>
        <taxon>Chelonia</taxon>
    </lineage>
</organism>
<dbReference type="Gene3D" id="3.30.990.10">
    <property type="entry name" value="Formiminotransferase, N-terminal subdomain"/>
    <property type="match status" value="1"/>
</dbReference>
<evidence type="ECO:0000313" key="3">
    <source>
        <dbReference type="Proteomes" id="UP000031443"/>
    </source>
</evidence>
<dbReference type="Pfam" id="PF07837">
    <property type="entry name" value="FTCD_N"/>
    <property type="match status" value="1"/>
</dbReference>
<keyword evidence="3" id="KW-1185">Reference proteome</keyword>
<dbReference type="GO" id="GO:0005542">
    <property type="term" value="F:folic acid binding"/>
    <property type="evidence" value="ECO:0007669"/>
    <property type="project" value="InterPro"/>
</dbReference>